<protein>
    <recommendedName>
        <fullName evidence="1">PDZ domain-containing protein</fullName>
    </recommendedName>
</protein>
<sequence length="144" mass="15203">AASLSADCLAFASEVALVVPGGVVRGPPPGVWATGKDASVVAMEQGTMAAPPRFSFTLRKADDKDLGLHVTHAEWQLPLIVTSIVQGGAIETWNKLCVGRFAFRAVLAGDHIVSVNGISGVQSMVDEMRSKVLLRLEVMHPLEG</sequence>
<dbReference type="AlphaFoldDB" id="A0A813LLQ7"/>
<dbReference type="EMBL" id="CAJNNW010036045">
    <property type="protein sequence ID" value="CAE8731672.1"/>
    <property type="molecule type" value="Genomic_DNA"/>
</dbReference>
<comment type="caution">
    <text evidence="2">The sequence shown here is derived from an EMBL/GenBank/DDBJ whole genome shotgun (WGS) entry which is preliminary data.</text>
</comment>
<reference evidence="2" key="1">
    <citation type="submission" date="2021-02" db="EMBL/GenBank/DDBJ databases">
        <authorList>
            <person name="Dougan E. K."/>
            <person name="Rhodes N."/>
            <person name="Thang M."/>
            <person name="Chan C."/>
        </authorList>
    </citation>
    <scope>NUCLEOTIDE SEQUENCE</scope>
</reference>
<feature type="non-terminal residue" evidence="2">
    <location>
        <position position="1"/>
    </location>
</feature>
<dbReference type="InterPro" id="IPR036034">
    <property type="entry name" value="PDZ_sf"/>
</dbReference>
<evidence type="ECO:0000313" key="3">
    <source>
        <dbReference type="Proteomes" id="UP000626109"/>
    </source>
</evidence>
<dbReference type="CDD" id="cd00136">
    <property type="entry name" value="PDZ_canonical"/>
    <property type="match status" value="1"/>
</dbReference>
<organism evidence="2 3">
    <name type="scientific">Polarella glacialis</name>
    <name type="common">Dinoflagellate</name>
    <dbReference type="NCBI Taxonomy" id="89957"/>
    <lineage>
        <taxon>Eukaryota</taxon>
        <taxon>Sar</taxon>
        <taxon>Alveolata</taxon>
        <taxon>Dinophyceae</taxon>
        <taxon>Suessiales</taxon>
        <taxon>Suessiaceae</taxon>
        <taxon>Polarella</taxon>
    </lineage>
</organism>
<evidence type="ECO:0000313" key="2">
    <source>
        <dbReference type="EMBL" id="CAE8731672.1"/>
    </source>
</evidence>
<dbReference type="InterPro" id="IPR001478">
    <property type="entry name" value="PDZ"/>
</dbReference>
<evidence type="ECO:0000259" key="1">
    <source>
        <dbReference type="PROSITE" id="PS50106"/>
    </source>
</evidence>
<accession>A0A813LLQ7</accession>
<name>A0A813LLQ7_POLGL</name>
<dbReference type="Proteomes" id="UP000626109">
    <property type="component" value="Unassembled WGS sequence"/>
</dbReference>
<dbReference type="PROSITE" id="PS50106">
    <property type="entry name" value="PDZ"/>
    <property type="match status" value="1"/>
</dbReference>
<dbReference type="SUPFAM" id="SSF50156">
    <property type="entry name" value="PDZ domain-like"/>
    <property type="match status" value="1"/>
</dbReference>
<gene>
    <name evidence="2" type="ORF">PGLA2088_LOCUS46106</name>
</gene>
<dbReference type="Gene3D" id="2.30.42.10">
    <property type="match status" value="1"/>
</dbReference>
<feature type="domain" description="PDZ" evidence="1">
    <location>
        <begin position="55"/>
        <end position="124"/>
    </location>
</feature>
<proteinExistence type="predicted"/>